<evidence type="ECO:0000256" key="6">
    <source>
        <dbReference type="PIRSR" id="PIRSR604254-1"/>
    </source>
</evidence>
<dbReference type="GO" id="GO:0012505">
    <property type="term" value="C:endomembrane system"/>
    <property type="evidence" value="ECO:0007669"/>
    <property type="project" value="UniProtKB-SubCell"/>
</dbReference>
<dbReference type="PANTHER" id="PTHR20855:SF129">
    <property type="entry name" value="HEMOLYSIN-3 HOMOLOG"/>
    <property type="match status" value="1"/>
</dbReference>
<dbReference type="STRING" id="361279.SAMN05421663_103360"/>
<reference evidence="9" key="1">
    <citation type="submission" date="2016-10" db="EMBL/GenBank/DDBJ databases">
        <authorList>
            <person name="Varghese N."/>
            <person name="Submissions S."/>
        </authorList>
    </citation>
    <scope>NUCLEOTIDE SEQUENCE [LARGE SCALE GENOMIC DNA]</scope>
    <source>
        <strain evidence="9">DSM 21620</strain>
    </source>
</reference>
<feature type="binding site" evidence="6">
    <location>
        <position position="188"/>
    </location>
    <ligand>
        <name>Zn(2+)</name>
        <dbReference type="ChEBI" id="CHEBI:29105"/>
    </ligand>
</feature>
<feature type="transmembrane region" description="Helical" evidence="7">
    <location>
        <begin position="20"/>
        <end position="38"/>
    </location>
</feature>
<feature type="transmembrane region" description="Helical" evidence="7">
    <location>
        <begin position="44"/>
        <end position="67"/>
    </location>
</feature>
<sequence>METYIFTKKEEAAHSITHGFGALLSIAALAVAVVLASFTGDPWIIVSVAVYGTTMLLMYLSSTIVHALPEGKVKDIFQIIDHAAIYLFIAGTYTPLLLISLRSSLGWTIFGIVWGIALAGIIFKIFFVKKFLIMSTIFYILMGWMIVLIWEPMLAALPQLTILYLIIGGLFYTIGAVFYVWRKIPYHHAVWHLFVLAGSAFHFFAILFLI</sequence>
<feature type="transmembrane region" description="Helical" evidence="7">
    <location>
        <begin position="79"/>
        <end position="99"/>
    </location>
</feature>
<gene>
    <name evidence="8" type="ORF">SAMN05421663_103360</name>
</gene>
<evidence type="ECO:0000313" key="8">
    <source>
        <dbReference type="EMBL" id="SDC68968.1"/>
    </source>
</evidence>
<proteinExistence type="inferred from homology"/>
<dbReference type="NCBIfam" id="TIGR01065">
    <property type="entry name" value="hlyIII"/>
    <property type="match status" value="1"/>
</dbReference>
<organism evidence="8 9">
    <name type="scientific">Terribacillus halophilus</name>
    <dbReference type="NCBI Taxonomy" id="361279"/>
    <lineage>
        <taxon>Bacteria</taxon>
        <taxon>Bacillati</taxon>
        <taxon>Bacillota</taxon>
        <taxon>Bacilli</taxon>
        <taxon>Bacillales</taxon>
        <taxon>Bacillaceae</taxon>
        <taxon>Terribacillus</taxon>
    </lineage>
</organism>
<dbReference type="OrthoDB" id="9813689at2"/>
<accession>A0A1G6NMK9</accession>
<evidence type="ECO:0000256" key="5">
    <source>
        <dbReference type="ARBA" id="ARBA00023136"/>
    </source>
</evidence>
<dbReference type="RefSeq" id="WP_093726751.1">
    <property type="nucleotide sequence ID" value="NZ_FMZB01000003.1"/>
</dbReference>
<dbReference type="GO" id="GO:0016020">
    <property type="term" value="C:membrane"/>
    <property type="evidence" value="ECO:0007669"/>
    <property type="project" value="InterPro"/>
</dbReference>
<dbReference type="InterPro" id="IPR004254">
    <property type="entry name" value="AdipoR/HlyIII-related"/>
</dbReference>
<keyword evidence="5 7" id="KW-0472">Membrane</keyword>
<feature type="transmembrane region" description="Helical" evidence="7">
    <location>
        <begin position="162"/>
        <end position="181"/>
    </location>
</feature>
<dbReference type="GO" id="GO:0140911">
    <property type="term" value="F:pore-forming activity"/>
    <property type="evidence" value="ECO:0007669"/>
    <property type="project" value="InterPro"/>
</dbReference>
<keyword evidence="4 7" id="KW-1133">Transmembrane helix</keyword>
<name>A0A1G6NMK9_9BACI</name>
<keyword evidence="6" id="KW-0479">Metal-binding</keyword>
<evidence type="ECO:0000256" key="2">
    <source>
        <dbReference type="ARBA" id="ARBA00008488"/>
    </source>
</evidence>
<feature type="transmembrane region" description="Helical" evidence="7">
    <location>
        <begin position="131"/>
        <end position="150"/>
    </location>
</feature>
<dbReference type="EMBL" id="FMZB01000003">
    <property type="protein sequence ID" value="SDC68968.1"/>
    <property type="molecule type" value="Genomic_DNA"/>
</dbReference>
<dbReference type="PANTHER" id="PTHR20855">
    <property type="entry name" value="ADIPOR/PROGESTIN RECEPTOR-RELATED"/>
    <property type="match status" value="1"/>
</dbReference>
<evidence type="ECO:0000256" key="4">
    <source>
        <dbReference type="ARBA" id="ARBA00022989"/>
    </source>
</evidence>
<dbReference type="AlphaFoldDB" id="A0A1G6NMK9"/>
<keyword evidence="3 7" id="KW-0812">Transmembrane</keyword>
<keyword evidence="9" id="KW-1185">Reference proteome</keyword>
<dbReference type="Pfam" id="PF03006">
    <property type="entry name" value="HlyIII"/>
    <property type="match status" value="1"/>
</dbReference>
<feature type="transmembrane region" description="Helical" evidence="7">
    <location>
        <begin position="190"/>
        <end position="209"/>
    </location>
</feature>
<feature type="binding site" evidence="6">
    <location>
        <position position="66"/>
    </location>
    <ligand>
        <name>Zn(2+)</name>
        <dbReference type="ChEBI" id="CHEBI:29105"/>
    </ligand>
</feature>
<evidence type="ECO:0000256" key="3">
    <source>
        <dbReference type="ARBA" id="ARBA00022692"/>
    </source>
</evidence>
<dbReference type="Proteomes" id="UP000198666">
    <property type="component" value="Unassembled WGS sequence"/>
</dbReference>
<evidence type="ECO:0000256" key="7">
    <source>
        <dbReference type="SAM" id="Phobius"/>
    </source>
</evidence>
<protein>
    <submittedName>
        <fullName evidence="8">Hemolysin III</fullName>
    </submittedName>
</protein>
<comment type="subcellular location">
    <subcellularLocation>
        <location evidence="1">Endomembrane system</location>
        <topology evidence="1">Multi-pass membrane protein</topology>
    </subcellularLocation>
</comment>
<keyword evidence="6" id="KW-0862">Zinc</keyword>
<feature type="transmembrane region" description="Helical" evidence="7">
    <location>
        <begin position="105"/>
        <end position="126"/>
    </location>
</feature>
<dbReference type="GO" id="GO:0046872">
    <property type="term" value="F:metal ion binding"/>
    <property type="evidence" value="ECO:0007669"/>
    <property type="project" value="UniProtKB-KW"/>
</dbReference>
<dbReference type="InterPro" id="IPR005744">
    <property type="entry name" value="Hy-lIII"/>
</dbReference>
<evidence type="ECO:0000256" key="1">
    <source>
        <dbReference type="ARBA" id="ARBA00004127"/>
    </source>
</evidence>
<feature type="binding site" evidence="6">
    <location>
        <position position="192"/>
    </location>
    <ligand>
        <name>Zn(2+)</name>
        <dbReference type="ChEBI" id="CHEBI:29105"/>
    </ligand>
</feature>
<comment type="similarity">
    <text evidence="2">Belongs to the UPF0073 (Hly-III) family.</text>
</comment>
<evidence type="ECO:0000313" key="9">
    <source>
        <dbReference type="Proteomes" id="UP000198666"/>
    </source>
</evidence>